<evidence type="ECO:0000313" key="2">
    <source>
        <dbReference type="EMBL" id="KAL1522950.1"/>
    </source>
</evidence>
<protein>
    <submittedName>
        <fullName evidence="2">Uncharacterized protein</fullName>
    </submittedName>
</protein>
<dbReference type="Proteomes" id="UP001515480">
    <property type="component" value="Unassembled WGS sequence"/>
</dbReference>
<proteinExistence type="predicted"/>
<accession>A0AB34JN61</accession>
<keyword evidence="3" id="KW-1185">Reference proteome</keyword>
<dbReference type="EMBL" id="JBGBPQ010000006">
    <property type="protein sequence ID" value="KAL1522950.1"/>
    <property type="molecule type" value="Genomic_DNA"/>
</dbReference>
<feature type="region of interest" description="Disordered" evidence="1">
    <location>
        <begin position="1"/>
        <end position="31"/>
    </location>
</feature>
<gene>
    <name evidence="2" type="ORF">AB1Y20_017914</name>
</gene>
<dbReference type="AlphaFoldDB" id="A0AB34JN61"/>
<evidence type="ECO:0000313" key="3">
    <source>
        <dbReference type="Proteomes" id="UP001515480"/>
    </source>
</evidence>
<sequence length="518" mass="57215">MASVPREAMADRWGLSEPLDERSRLSPNGASEELQALREAISELRAYSPRQQGSHVVELLEDTHTAIAATVRALKLLQSHRDSYEPDEPLDAALEGSAPEGARRAVEEEEEGVPSVFDELAVLHGVPAQADACGVATSRTRGEAREAHAAGSSARGEGSVGCAARSAPVEAECARRRVLCRKRSTLVRYLVPLQDLLGPMPARRWQDEWNDLVIEMLLLRGYSRRDYANHAWVMQNNTIEHNKVNFGEEIDQLVSAGWEAERAIACVLLFAVRQSMARALRERDPCFAASTYALTDLLTEEARKQQRSPNPPMHRLYINLRGAHGLEVDDPAWSQLEIPDANGFRGLISNAVVKGECDPRNFSELGFCARETYVNNLVKYEVQNSDVVCFESAPADEEGLHAAVLFGDGPRGAFPPNCLFELIRVVEDGFVAPSGVYVRQRLLVVRATFAWQLTTLEAQRVARVVLTSREARYTRALIGTCFFRGGGAGVRLPLEVARHIARIAAECRAHDEESGREA</sequence>
<reference evidence="2 3" key="1">
    <citation type="journal article" date="2024" name="Science">
        <title>Giant polyketide synthase enzymes in the biosynthesis of giant marine polyether toxins.</title>
        <authorList>
            <person name="Fallon T.R."/>
            <person name="Shende V.V."/>
            <person name="Wierzbicki I.H."/>
            <person name="Pendleton A.L."/>
            <person name="Watervoot N.F."/>
            <person name="Auber R.P."/>
            <person name="Gonzalez D.J."/>
            <person name="Wisecaver J.H."/>
            <person name="Moore B.S."/>
        </authorList>
    </citation>
    <scope>NUCLEOTIDE SEQUENCE [LARGE SCALE GENOMIC DNA]</scope>
    <source>
        <strain evidence="2 3">12B1</strain>
    </source>
</reference>
<feature type="region of interest" description="Disordered" evidence="1">
    <location>
        <begin position="83"/>
        <end position="110"/>
    </location>
</feature>
<organism evidence="2 3">
    <name type="scientific">Prymnesium parvum</name>
    <name type="common">Toxic golden alga</name>
    <dbReference type="NCBI Taxonomy" id="97485"/>
    <lineage>
        <taxon>Eukaryota</taxon>
        <taxon>Haptista</taxon>
        <taxon>Haptophyta</taxon>
        <taxon>Prymnesiophyceae</taxon>
        <taxon>Prymnesiales</taxon>
        <taxon>Prymnesiaceae</taxon>
        <taxon>Prymnesium</taxon>
    </lineage>
</organism>
<evidence type="ECO:0000256" key="1">
    <source>
        <dbReference type="SAM" id="MobiDB-lite"/>
    </source>
</evidence>
<name>A0AB34JN61_PRYPA</name>
<comment type="caution">
    <text evidence="2">The sequence shown here is derived from an EMBL/GenBank/DDBJ whole genome shotgun (WGS) entry which is preliminary data.</text>
</comment>